<dbReference type="GO" id="GO:0005975">
    <property type="term" value="P:carbohydrate metabolic process"/>
    <property type="evidence" value="ECO:0007669"/>
    <property type="project" value="InterPro"/>
</dbReference>
<dbReference type="GO" id="GO:0009254">
    <property type="term" value="P:peptidoglycan turnover"/>
    <property type="evidence" value="ECO:0007669"/>
    <property type="project" value="TreeGrafter"/>
</dbReference>
<dbReference type="RefSeq" id="WP_136831167.1">
    <property type="nucleotide sequence ID" value="NZ_SWBM01000002.1"/>
</dbReference>
<name>A0A4U1D2Z1_9BACI</name>
<dbReference type="Pfam" id="PF00933">
    <property type="entry name" value="Glyco_hydro_3"/>
    <property type="match status" value="1"/>
</dbReference>
<dbReference type="AlphaFoldDB" id="A0A4U1D2Z1"/>
<feature type="domain" description="Glycoside hydrolase family 3 N-terminal" evidence="6">
    <location>
        <begin position="204"/>
        <end position="524"/>
    </location>
</feature>
<dbReference type="NCBIfam" id="NF003740">
    <property type="entry name" value="PRK05337.1"/>
    <property type="match status" value="1"/>
</dbReference>
<evidence type="ECO:0000313" key="7">
    <source>
        <dbReference type="EMBL" id="TKC16759.1"/>
    </source>
</evidence>
<sequence>MVKKISLLLLILAILGSTYYLFFLEKDTEQSKQPPVIQDEPSTTEEASMVDVIYALSKKGMIPDVSVVAGETAYEEVPKKFGTPEKIDETTIGDFAVYPEHQLTIGFQNSIAFDLRSYDKELREVHYKEIVDGLGEPSDIKYYQDANYDQIILIYQVSTAYQLKWILDKPTNNEPNPVVDHISVVAMETSKKLTIPEIVEGMSLDEKIGQMIFAGVEGTKANADAKRLVRDYKVGGIILNGENITSPSKTVDFINDLKANNSLNQVPLFFGIDQEGGRISKLPGNLQAIPTNLEIGKMNNPAFSFELGTVLGKLVKAYGFNINFAPVLDVNSNPNNPVIGDRSFSATPDVVSTLGIRTMKGIQSENIIATIKHFPGHGDTSVDSHLELPTMNKSLAELEELELIPFKQAIDEGAEMVMVAHILLPKIDDYPSSMSKVIMTELLRKQLGFNGVIITDDMTMDAIAGNFDMGSAAIRSVKAGSDIVMVAHDYDKMIHVIEELKKAVEHGEISEERINESVTRILQLKEKYGIEDTRVGKVNVDSLNQMIETVLPNL</sequence>
<comment type="similarity">
    <text evidence="2">Belongs to the glycosyl hydrolase 3 family.</text>
</comment>
<evidence type="ECO:0000256" key="5">
    <source>
        <dbReference type="ARBA" id="ARBA00023295"/>
    </source>
</evidence>
<keyword evidence="5 7" id="KW-0326">Glycosidase</keyword>
<dbReference type="Proteomes" id="UP000307756">
    <property type="component" value="Unassembled WGS sequence"/>
</dbReference>
<dbReference type="GO" id="GO:0004563">
    <property type="term" value="F:beta-N-acetylhexosaminidase activity"/>
    <property type="evidence" value="ECO:0007669"/>
    <property type="project" value="UniProtKB-EC"/>
</dbReference>
<evidence type="ECO:0000256" key="2">
    <source>
        <dbReference type="ARBA" id="ARBA00005336"/>
    </source>
</evidence>
<dbReference type="InterPro" id="IPR001764">
    <property type="entry name" value="Glyco_hydro_3_N"/>
</dbReference>
<evidence type="ECO:0000256" key="3">
    <source>
        <dbReference type="ARBA" id="ARBA00012663"/>
    </source>
</evidence>
<dbReference type="InterPro" id="IPR017853">
    <property type="entry name" value="GH"/>
</dbReference>
<keyword evidence="8" id="KW-1185">Reference proteome</keyword>
<dbReference type="InterPro" id="IPR019800">
    <property type="entry name" value="Glyco_hydro_3_AS"/>
</dbReference>
<evidence type="ECO:0000256" key="1">
    <source>
        <dbReference type="ARBA" id="ARBA00001231"/>
    </source>
</evidence>
<gene>
    <name evidence="7" type="primary">nagZ</name>
    <name evidence="7" type="ORF">FA727_11860</name>
</gene>
<organism evidence="7 8">
    <name type="scientific">Robertmurraya kyonggiensis</name>
    <dbReference type="NCBI Taxonomy" id="1037680"/>
    <lineage>
        <taxon>Bacteria</taxon>
        <taxon>Bacillati</taxon>
        <taxon>Bacillota</taxon>
        <taxon>Bacilli</taxon>
        <taxon>Bacillales</taxon>
        <taxon>Bacillaceae</taxon>
        <taxon>Robertmurraya</taxon>
    </lineage>
</organism>
<dbReference type="PROSITE" id="PS00775">
    <property type="entry name" value="GLYCOSYL_HYDROL_F3"/>
    <property type="match status" value="1"/>
</dbReference>
<dbReference type="Pfam" id="PF14172">
    <property type="entry name" value="DUF4309"/>
    <property type="match status" value="1"/>
</dbReference>
<dbReference type="InterPro" id="IPR025453">
    <property type="entry name" value="DUF4309"/>
</dbReference>
<dbReference type="OrthoDB" id="9805821at2"/>
<dbReference type="InterPro" id="IPR050226">
    <property type="entry name" value="NagZ_Beta-hexosaminidase"/>
</dbReference>
<dbReference type="Gene3D" id="3.20.20.300">
    <property type="entry name" value="Glycoside hydrolase, family 3, N-terminal domain"/>
    <property type="match status" value="1"/>
</dbReference>
<dbReference type="SUPFAM" id="SSF51445">
    <property type="entry name" value="(Trans)glycosidases"/>
    <property type="match status" value="1"/>
</dbReference>
<dbReference type="EC" id="3.2.1.52" evidence="3"/>
<keyword evidence="4 7" id="KW-0378">Hydrolase</keyword>
<dbReference type="EMBL" id="SWBM01000002">
    <property type="protein sequence ID" value="TKC16759.1"/>
    <property type="molecule type" value="Genomic_DNA"/>
</dbReference>
<comment type="caution">
    <text evidence="7">The sequence shown here is derived from an EMBL/GenBank/DDBJ whole genome shotgun (WGS) entry which is preliminary data.</text>
</comment>
<reference evidence="7 8" key="1">
    <citation type="journal article" date="2011" name="J. Microbiol.">
        <title>Bacillus kyonggiensis sp. nov., isolated from soil of a lettuce field.</title>
        <authorList>
            <person name="Dong K."/>
            <person name="Lee S."/>
        </authorList>
    </citation>
    <scope>NUCLEOTIDE SEQUENCE [LARGE SCALE GENOMIC DNA]</scope>
    <source>
        <strain evidence="7 8">NB22</strain>
    </source>
</reference>
<comment type="catalytic activity">
    <reaction evidence="1">
        <text>Hydrolysis of terminal non-reducing N-acetyl-D-hexosamine residues in N-acetyl-beta-D-hexosaminides.</text>
        <dbReference type="EC" id="3.2.1.52"/>
    </reaction>
</comment>
<evidence type="ECO:0000256" key="4">
    <source>
        <dbReference type="ARBA" id="ARBA00022801"/>
    </source>
</evidence>
<dbReference type="PANTHER" id="PTHR30480">
    <property type="entry name" value="BETA-HEXOSAMINIDASE-RELATED"/>
    <property type="match status" value="1"/>
</dbReference>
<dbReference type="InterPro" id="IPR036962">
    <property type="entry name" value="Glyco_hydro_3_N_sf"/>
</dbReference>
<accession>A0A4U1D2Z1</accession>
<evidence type="ECO:0000259" key="6">
    <source>
        <dbReference type="Pfam" id="PF00933"/>
    </source>
</evidence>
<evidence type="ECO:0000313" key="8">
    <source>
        <dbReference type="Proteomes" id="UP000307756"/>
    </source>
</evidence>
<proteinExistence type="inferred from homology"/>
<dbReference type="PANTHER" id="PTHR30480:SF13">
    <property type="entry name" value="BETA-HEXOSAMINIDASE"/>
    <property type="match status" value="1"/>
</dbReference>
<protein>
    <recommendedName>
        <fullName evidence="3">beta-N-acetylhexosaminidase</fullName>
        <ecNumber evidence="3">3.2.1.52</ecNumber>
    </recommendedName>
</protein>